<name>A0A1T2XCF0_9BACL</name>
<reference evidence="2 3" key="1">
    <citation type="submission" date="2017-01" db="EMBL/GenBank/DDBJ databases">
        <title>Genome analysis of Paenibacillus selenitrireducens ES3-24.</title>
        <authorList>
            <person name="Xu D."/>
            <person name="Yao R."/>
            <person name="Zheng S."/>
        </authorList>
    </citation>
    <scope>NUCLEOTIDE SEQUENCE [LARGE SCALE GENOMIC DNA]</scope>
    <source>
        <strain evidence="2 3">ES3-24</strain>
    </source>
</reference>
<evidence type="ECO:0000256" key="1">
    <source>
        <dbReference type="SAM" id="MobiDB-lite"/>
    </source>
</evidence>
<evidence type="ECO:0000313" key="2">
    <source>
        <dbReference type="EMBL" id="OPA77505.1"/>
    </source>
</evidence>
<evidence type="ECO:0000313" key="3">
    <source>
        <dbReference type="Proteomes" id="UP000190188"/>
    </source>
</evidence>
<dbReference type="InterPro" id="IPR006944">
    <property type="entry name" value="Phage/GTA_portal"/>
</dbReference>
<dbReference type="EMBL" id="MSZX01000005">
    <property type="protein sequence ID" value="OPA77505.1"/>
    <property type="molecule type" value="Genomic_DNA"/>
</dbReference>
<dbReference type="Proteomes" id="UP000190188">
    <property type="component" value="Unassembled WGS sequence"/>
</dbReference>
<proteinExistence type="predicted"/>
<protein>
    <submittedName>
        <fullName evidence="2">Phage portal protein</fullName>
    </submittedName>
</protein>
<dbReference type="STRING" id="1324314.BVG16_13715"/>
<organism evidence="2 3">
    <name type="scientific">Paenibacillus selenitireducens</name>
    <dbReference type="NCBI Taxonomy" id="1324314"/>
    <lineage>
        <taxon>Bacteria</taxon>
        <taxon>Bacillati</taxon>
        <taxon>Bacillota</taxon>
        <taxon>Bacilli</taxon>
        <taxon>Bacillales</taxon>
        <taxon>Paenibacillaceae</taxon>
        <taxon>Paenibacillus</taxon>
    </lineage>
</organism>
<dbReference type="RefSeq" id="WP_233147035.1">
    <property type="nucleotide sequence ID" value="NZ_MSZX01000005.1"/>
</dbReference>
<feature type="region of interest" description="Disordered" evidence="1">
    <location>
        <begin position="401"/>
        <end position="422"/>
    </location>
</feature>
<keyword evidence="3" id="KW-1185">Reference proteome</keyword>
<dbReference type="InterPro" id="IPR006427">
    <property type="entry name" value="Portal_HK97"/>
</dbReference>
<accession>A0A1T2XCF0</accession>
<gene>
    <name evidence="2" type="ORF">BVG16_13715</name>
</gene>
<dbReference type="NCBIfam" id="TIGR01537">
    <property type="entry name" value="portal_HK97"/>
    <property type="match status" value="1"/>
</dbReference>
<dbReference type="AlphaFoldDB" id="A0A1T2XCF0"/>
<dbReference type="Pfam" id="PF04860">
    <property type="entry name" value="Phage_portal"/>
    <property type="match status" value="1"/>
</dbReference>
<comment type="caution">
    <text evidence="2">The sequence shown here is derived from an EMBL/GenBank/DDBJ whole genome shotgun (WGS) entry which is preliminary data.</text>
</comment>
<sequence>MAKRWWKFWSKRSIEWNGGRFDGGGRTRSGELITTETAMLNSNVYTVASILGGDIGKFPLQVFKRVGDNIRRDTNHPVSKLLGKRSNPHMTAYTFKETMKLHCVVWGNAYAEIEFGEDGYPKALWPLDPGRTDVMTDLEGNVWYVTTLPNGSRRKLTVDQVLHFKSIGRSGLKGITPIEVIREELGIQKAQKKFLGSFYGNGTTVGGVLNVESDKPLTGAAKDRIRDEWAKINSGLDNMARVAILDNTTKYQALGMPLKDAEFIDSSKFGIAEVAKIYKVPGYKLGISDVKYSNMENQSLEYVKNTLQPIVTNWEMEIDTKLFTETEQKKYYVKFNMTSELRGDSATRAAFYKAMLEIGVLTINEVRLMEELDQIGPDGDKHFINLNLVNLANMDQYQNARAGTKGGEDDKEGNTVPNDPAA</sequence>